<dbReference type="PANTHER" id="PTHR11839:SF18">
    <property type="entry name" value="NUDIX HYDROLASE DOMAIN-CONTAINING PROTEIN"/>
    <property type="match status" value="1"/>
</dbReference>
<proteinExistence type="predicted"/>
<protein>
    <submittedName>
        <fullName evidence="5">NUDIX domain-containing protein</fullName>
    </submittedName>
</protein>
<dbReference type="PANTHER" id="PTHR11839">
    <property type="entry name" value="UDP/ADP-SUGAR PYROPHOSPHATASE"/>
    <property type="match status" value="1"/>
</dbReference>
<dbReference type="Pfam" id="PF00293">
    <property type="entry name" value="NUDIX"/>
    <property type="match status" value="1"/>
</dbReference>
<organism evidence="5 6">
    <name type="scientific">Arsenicicoccus cauae</name>
    <dbReference type="NCBI Taxonomy" id="2663847"/>
    <lineage>
        <taxon>Bacteria</taxon>
        <taxon>Bacillati</taxon>
        <taxon>Actinomycetota</taxon>
        <taxon>Actinomycetes</taxon>
        <taxon>Micrococcales</taxon>
        <taxon>Intrasporangiaceae</taxon>
        <taxon>Arsenicicoccus</taxon>
    </lineage>
</organism>
<dbReference type="EMBL" id="WLVL01000017">
    <property type="protein sequence ID" value="MTB71152.1"/>
    <property type="molecule type" value="Genomic_DNA"/>
</dbReference>
<dbReference type="CDD" id="cd03424">
    <property type="entry name" value="NUDIX_ADPRase_Nudt5_UGPPase_Nudt14"/>
    <property type="match status" value="1"/>
</dbReference>
<evidence type="ECO:0000256" key="3">
    <source>
        <dbReference type="SAM" id="MobiDB-lite"/>
    </source>
</evidence>
<reference evidence="5 6" key="1">
    <citation type="submission" date="2019-11" db="EMBL/GenBank/DDBJ databases">
        <title>Whole genome sequencing identifies a novel species of the genus Arsenicicoccus isolated from human blood.</title>
        <authorList>
            <person name="Jeong J.H."/>
            <person name="Kweon O.J."/>
            <person name="Kim H.R."/>
            <person name="Kim T.-H."/>
            <person name="Ha S.-M."/>
            <person name="Lee M.-K."/>
        </authorList>
    </citation>
    <scope>NUCLEOTIDE SEQUENCE [LARGE SCALE GENOMIC DNA]</scope>
    <source>
        <strain evidence="5 6">MKL-02</strain>
    </source>
</reference>
<dbReference type="InterPro" id="IPR000086">
    <property type="entry name" value="NUDIX_hydrolase_dom"/>
</dbReference>
<dbReference type="GO" id="GO:0016787">
    <property type="term" value="F:hydrolase activity"/>
    <property type="evidence" value="ECO:0007669"/>
    <property type="project" value="UniProtKB-KW"/>
</dbReference>
<name>A0A6I3IBB6_9MICO</name>
<accession>A0A6I3IBB6</accession>
<dbReference type="Gene3D" id="3.90.79.10">
    <property type="entry name" value="Nucleoside Triphosphate Pyrophosphohydrolase"/>
    <property type="match status" value="1"/>
</dbReference>
<gene>
    <name evidence="5" type="ORF">GGG17_04015</name>
</gene>
<evidence type="ECO:0000256" key="2">
    <source>
        <dbReference type="ARBA" id="ARBA00022801"/>
    </source>
</evidence>
<dbReference type="GO" id="GO:0005829">
    <property type="term" value="C:cytosol"/>
    <property type="evidence" value="ECO:0007669"/>
    <property type="project" value="TreeGrafter"/>
</dbReference>
<evidence type="ECO:0000256" key="1">
    <source>
        <dbReference type="ARBA" id="ARBA00001946"/>
    </source>
</evidence>
<comment type="caution">
    <text evidence="5">The sequence shown here is derived from an EMBL/GenBank/DDBJ whole genome shotgun (WGS) entry which is preliminary data.</text>
</comment>
<dbReference type="PROSITE" id="PS51462">
    <property type="entry name" value="NUDIX"/>
    <property type="match status" value="1"/>
</dbReference>
<feature type="domain" description="Nudix hydrolase" evidence="4">
    <location>
        <begin position="99"/>
        <end position="234"/>
    </location>
</feature>
<sequence>MGVRRAGLHGAARGLHQRHGHRRERPAGHARRGRAPRLVRDSTTHDDWQRTSPPSEQLDWDTLWTDERHGGWQVEAATRETDGWTRTNLRLQLGDEDRRLTGAACVCIRRDGAGGGEARVLLVDQERPAPGVRLWEIPRGMVDPGDASPAQAALRELGEETSMVASLEAELGEIYPDTGVFAGSVAVVLAGFVREEGSQDDEEPEVEATRWFTRAQVRELIATGRLRDGISLGALALADVWREDAAVTAASSG</sequence>
<feature type="region of interest" description="Disordered" evidence="3">
    <location>
        <begin position="1"/>
        <end position="58"/>
    </location>
</feature>
<dbReference type="AlphaFoldDB" id="A0A6I3IBB6"/>
<dbReference type="SUPFAM" id="SSF55811">
    <property type="entry name" value="Nudix"/>
    <property type="match status" value="1"/>
</dbReference>
<keyword evidence="6" id="KW-1185">Reference proteome</keyword>
<keyword evidence="2" id="KW-0378">Hydrolase</keyword>
<dbReference type="Proteomes" id="UP000431092">
    <property type="component" value="Unassembled WGS sequence"/>
</dbReference>
<feature type="compositionally biased region" description="Basic residues" evidence="3">
    <location>
        <begin position="15"/>
        <end position="37"/>
    </location>
</feature>
<evidence type="ECO:0000313" key="6">
    <source>
        <dbReference type="Proteomes" id="UP000431092"/>
    </source>
</evidence>
<dbReference type="GO" id="GO:0006753">
    <property type="term" value="P:nucleoside phosphate metabolic process"/>
    <property type="evidence" value="ECO:0007669"/>
    <property type="project" value="TreeGrafter"/>
</dbReference>
<comment type="cofactor">
    <cofactor evidence="1">
        <name>Mg(2+)</name>
        <dbReference type="ChEBI" id="CHEBI:18420"/>
    </cofactor>
</comment>
<feature type="compositionally biased region" description="Basic and acidic residues" evidence="3">
    <location>
        <begin position="38"/>
        <end position="49"/>
    </location>
</feature>
<dbReference type="InterPro" id="IPR015797">
    <property type="entry name" value="NUDIX_hydrolase-like_dom_sf"/>
</dbReference>
<evidence type="ECO:0000313" key="5">
    <source>
        <dbReference type="EMBL" id="MTB71152.1"/>
    </source>
</evidence>
<evidence type="ECO:0000259" key="4">
    <source>
        <dbReference type="PROSITE" id="PS51462"/>
    </source>
</evidence>
<dbReference type="GO" id="GO:0019693">
    <property type="term" value="P:ribose phosphate metabolic process"/>
    <property type="evidence" value="ECO:0007669"/>
    <property type="project" value="TreeGrafter"/>
</dbReference>